<feature type="non-terminal residue" evidence="3">
    <location>
        <position position="1"/>
    </location>
</feature>
<name>A0A7V2ATX4_UNCEI</name>
<dbReference type="SUPFAM" id="SSF48452">
    <property type="entry name" value="TPR-like"/>
    <property type="match status" value="2"/>
</dbReference>
<dbReference type="Pfam" id="PF13432">
    <property type="entry name" value="TPR_16"/>
    <property type="match status" value="2"/>
</dbReference>
<keyword evidence="2" id="KW-0802">TPR repeat</keyword>
<dbReference type="InterPro" id="IPR011990">
    <property type="entry name" value="TPR-like_helical_dom_sf"/>
</dbReference>
<keyword evidence="1" id="KW-0677">Repeat</keyword>
<evidence type="ECO:0000313" key="3">
    <source>
        <dbReference type="EMBL" id="HER43179.1"/>
    </source>
</evidence>
<organism evidence="3">
    <name type="scientific">Eiseniibacteriota bacterium</name>
    <dbReference type="NCBI Taxonomy" id="2212470"/>
    <lineage>
        <taxon>Bacteria</taxon>
        <taxon>Candidatus Eiseniibacteriota</taxon>
    </lineage>
</organism>
<dbReference type="Pfam" id="PF14559">
    <property type="entry name" value="TPR_19"/>
    <property type="match status" value="1"/>
</dbReference>
<dbReference type="Proteomes" id="UP000886069">
    <property type="component" value="Unassembled WGS sequence"/>
</dbReference>
<dbReference type="Gene3D" id="1.25.40.10">
    <property type="entry name" value="Tetratricopeptide repeat domain"/>
    <property type="match status" value="3"/>
</dbReference>
<dbReference type="PANTHER" id="PTHR45586">
    <property type="entry name" value="TPR REPEAT-CONTAINING PROTEIN PA4667"/>
    <property type="match status" value="1"/>
</dbReference>
<sequence>NYYIDALHALIEGRDDDALTLLTKAVRMGESSTDAYLQLGNLLRERGHHDRALQLHKGLMIRRDLGDEEEKAVTVALADDFAALGRIDRAIQTLEQLSRRRKDPEVMFSLHRLHHRNGDYDRALSSLRDVGKIDKSYGGEKRAGYLASVADALIRDGREEEAGNYLDRARKEHGESIPALYISGMQAVKRGDLDASVRNLERLLEVDIGYFAEVLPCIEKALFEAGRFQDLERFLRDLLKRNPGEARILTELASFYEKKGEIDEAVRLLEEERELVSGDPAASARLASLYLQRGETQAARRMLETVDTASENTDIYFCRVCGNVSSAPLSYCSNCSSFDTFTRDYEKIDR</sequence>
<dbReference type="EMBL" id="DSEC01000131">
    <property type="protein sequence ID" value="HER43179.1"/>
    <property type="molecule type" value="Genomic_DNA"/>
</dbReference>
<protein>
    <submittedName>
        <fullName evidence="3">Tetratricopeptide repeat protein</fullName>
    </submittedName>
</protein>
<reference evidence="3" key="1">
    <citation type="journal article" date="2020" name="mSystems">
        <title>Genome- and Community-Level Interaction Insights into Carbon Utilization and Element Cycling Functions of Hydrothermarchaeota in Hydrothermal Sediment.</title>
        <authorList>
            <person name="Zhou Z."/>
            <person name="Liu Y."/>
            <person name="Xu W."/>
            <person name="Pan J."/>
            <person name="Luo Z.H."/>
            <person name="Li M."/>
        </authorList>
    </citation>
    <scope>NUCLEOTIDE SEQUENCE [LARGE SCALE GENOMIC DNA]</scope>
    <source>
        <strain evidence="3">SpSt-1233</strain>
    </source>
</reference>
<dbReference type="SMART" id="SM00028">
    <property type="entry name" value="TPR"/>
    <property type="match status" value="5"/>
</dbReference>
<dbReference type="PANTHER" id="PTHR45586:SF1">
    <property type="entry name" value="LIPOPOLYSACCHARIDE ASSEMBLY PROTEIN B"/>
    <property type="match status" value="1"/>
</dbReference>
<evidence type="ECO:0000256" key="1">
    <source>
        <dbReference type="ARBA" id="ARBA00022737"/>
    </source>
</evidence>
<accession>A0A7V2ATX4</accession>
<comment type="caution">
    <text evidence="3">The sequence shown here is derived from an EMBL/GenBank/DDBJ whole genome shotgun (WGS) entry which is preliminary data.</text>
</comment>
<gene>
    <name evidence="3" type="ORF">ENO08_01820</name>
</gene>
<evidence type="ECO:0000256" key="2">
    <source>
        <dbReference type="ARBA" id="ARBA00022803"/>
    </source>
</evidence>
<proteinExistence type="predicted"/>
<dbReference type="InterPro" id="IPR051012">
    <property type="entry name" value="CellSynth/LPSAsmb/PSIAsmb"/>
</dbReference>
<dbReference type="AlphaFoldDB" id="A0A7V2ATX4"/>
<dbReference type="InterPro" id="IPR019734">
    <property type="entry name" value="TPR_rpt"/>
</dbReference>